<organism evidence="1 2">
    <name type="scientific">Pluteus cervinus</name>
    <dbReference type="NCBI Taxonomy" id="181527"/>
    <lineage>
        <taxon>Eukaryota</taxon>
        <taxon>Fungi</taxon>
        <taxon>Dikarya</taxon>
        <taxon>Basidiomycota</taxon>
        <taxon>Agaricomycotina</taxon>
        <taxon>Agaricomycetes</taxon>
        <taxon>Agaricomycetidae</taxon>
        <taxon>Agaricales</taxon>
        <taxon>Pluteineae</taxon>
        <taxon>Pluteaceae</taxon>
        <taxon>Pluteus</taxon>
    </lineage>
</organism>
<name>A0ACD3AQN3_9AGAR</name>
<protein>
    <submittedName>
        <fullName evidence="1">NAD(P)-binding protein</fullName>
    </submittedName>
</protein>
<evidence type="ECO:0000313" key="1">
    <source>
        <dbReference type="EMBL" id="TFK68031.1"/>
    </source>
</evidence>
<proteinExistence type="predicted"/>
<sequence length="278" mass="30731">MPPRRVWFITGASSGFGFQLTKLVLTKGDVAVATARHLEPLNDLFLEYGHTNRLLVLKLDVTVEGDIRKVFEEVRKTYRRIDVVYNNAGLGGVGEVENTPNDFARETFETNFWGAAHVTRAAVKFFREVNSPRGGRLIQASSMYGFAAGRGGYYSASKFALEGLTEAVAQEINPEWNIKITLVEAGHFKTNISRHRGRIPAHPAYNHLAKRPSVADPVVNVGDPVKLCEALYGLAGLGNPPLRLVLGNDALELVKGKLAKVREEVDQYETWSADLKPE</sequence>
<dbReference type="Proteomes" id="UP000308600">
    <property type="component" value="Unassembled WGS sequence"/>
</dbReference>
<accession>A0ACD3AQN3</accession>
<gene>
    <name evidence="1" type="ORF">BDN72DRAFT_821772</name>
</gene>
<evidence type="ECO:0000313" key="2">
    <source>
        <dbReference type="Proteomes" id="UP000308600"/>
    </source>
</evidence>
<reference evidence="1 2" key="1">
    <citation type="journal article" date="2019" name="Nat. Ecol. Evol.">
        <title>Megaphylogeny resolves global patterns of mushroom evolution.</title>
        <authorList>
            <person name="Varga T."/>
            <person name="Krizsan K."/>
            <person name="Foldi C."/>
            <person name="Dima B."/>
            <person name="Sanchez-Garcia M."/>
            <person name="Sanchez-Ramirez S."/>
            <person name="Szollosi G.J."/>
            <person name="Szarkandi J.G."/>
            <person name="Papp V."/>
            <person name="Albert L."/>
            <person name="Andreopoulos W."/>
            <person name="Angelini C."/>
            <person name="Antonin V."/>
            <person name="Barry K.W."/>
            <person name="Bougher N.L."/>
            <person name="Buchanan P."/>
            <person name="Buyck B."/>
            <person name="Bense V."/>
            <person name="Catcheside P."/>
            <person name="Chovatia M."/>
            <person name="Cooper J."/>
            <person name="Damon W."/>
            <person name="Desjardin D."/>
            <person name="Finy P."/>
            <person name="Geml J."/>
            <person name="Haridas S."/>
            <person name="Hughes K."/>
            <person name="Justo A."/>
            <person name="Karasinski D."/>
            <person name="Kautmanova I."/>
            <person name="Kiss B."/>
            <person name="Kocsube S."/>
            <person name="Kotiranta H."/>
            <person name="LaButti K.M."/>
            <person name="Lechner B.E."/>
            <person name="Liimatainen K."/>
            <person name="Lipzen A."/>
            <person name="Lukacs Z."/>
            <person name="Mihaltcheva S."/>
            <person name="Morgado L.N."/>
            <person name="Niskanen T."/>
            <person name="Noordeloos M.E."/>
            <person name="Ohm R.A."/>
            <person name="Ortiz-Santana B."/>
            <person name="Ovrebo C."/>
            <person name="Racz N."/>
            <person name="Riley R."/>
            <person name="Savchenko A."/>
            <person name="Shiryaev A."/>
            <person name="Soop K."/>
            <person name="Spirin V."/>
            <person name="Szebenyi C."/>
            <person name="Tomsovsky M."/>
            <person name="Tulloss R.E."/>
            <person name="Uehling J."/>
            <person name="Grigoriev I.V."/>
            <person name="Vagvolgyi C."/>
            <person name="Papp T."/>
            <person name="Martin F.M."/>
            <person name="Miettinen O."/>
            <person name="Hibbett D.S."/>
            <person name="Nagy L.G."/>
        </authorList>
    </citation>
    <scope>NUCLEOTIDE SEQUENCE [LARGE SCALE GENOMIC DNA]</scope>
    <source>
        <strain evidence="1 2">NL-1719</strain>
    </source>
</reference>
<keyword evidence="2" id="KW-1185">Reference proteome</keyword>
<dbReference type="EMBL" id="ML208361">
    <property type="protein sequence ID" value="TFK68031.1"/>
    <property type="molecule type" value="Genomic_DNA"/>
</dbReference>